<feature type="domain" description="LysM" evidence="4">
    <location>
        <begin position="88"/>
        <end position="131"/>
    </location>
</feature>
<reference evidence="5 6" key="1">
    <citation type="submission" date="2018-04" db="EMBL/GenBank/DDBJ databases">
        <title>Camelliibacillus theae gen. nov., sp. nov., isolated from Pu'er tea.</title>
        <authorList>
            <person name="Niu L."/>
        </authorList>
    </citation>
    <scope>NUCLEOTIDE SEQUENCE [LARGE SCALE GENOMIC DNA]</scope>
    <source>
        <strain evidence="5 6">T8</strain>
    </source>
</reference>
<protein>
    <submittedName>
        <fullName evidence="5">Peptidoglycan-binding protein</fullName>
    </submittedName>
</protein>
<dbReference type="Proteomes" id="UP000245998">
    <property type="component" value="Unassembled WGS sequence"/>
</dbReference>
<dbReference type="SUPFAM" id="SSF54106">
    <property type="entry name" value="LysM domain"/>
    <property type="match status" value="2"/>
</dbReference>
<dbReference type="InterPro" id="IPR036779">
    <property type="entry name" value="LysM_dom_sf"/>
</dbReference>
<dbReference type="SMART" id="SM00257">
    <property type="entry name" value="LysM"/>
    <property type="match status" value="2"/>
</dbReference>
<dbReference type="CDD" id="cd00118">
    <property type="entry name" value="LysM"/>
    <property type="match status" value="2"/>
</dbReference>
<dbReference type="OrthoDB" id="9798935at2"/>
<dbReference type="InterPro" id="IPR051933">
    <property type="entry name" value="Resuscitation_pf_RpfB"/>
</dbReference>
<evidence type="ECO:0000256" key="2">
    <source>
        <dbReference type="SAM" id="MobiDB-lite"/>
    </source>
</evidence>
<dbReference type="PANTHER" id="PTHR39160">
    <property type="entry name" value="CELL WALL-BINDING PROTEIN YOCH"/>
    <property type="match status" value="1"/>
</dbReference>
<evidence type="ECO:0000256" key="1">
    <source>
        <dbReference type="ARBA" id="ARBA00022729"/>
    </source>
</evidence>
<evidence type="ECO:0000313" key="6">
    <source>
        <dbReference type="Proteomes" id="UP000245998"/>
    </source>
</evidence>
<proteinExistence type="predicted"/>
<dbReference type="EMBL" id="QCZG01000006">
    <property type="protein sequence ID" value="PWA12703.1"/>
    <property type="molecule type" value="Genomic_DNA"/>
</dbReference>
<dbReference type="GO" id="GO:0019867">
    <property type="term" value="C:outer membrane"/>
    <property type="evidence" value="ECO:0007669"/>
    <property type="project" value="InterPro"/>
</dbReference>
<feature type="region of interest" description="Disordered" evidence="2">
    <location>
        <begin position="141"/>
        <end position="173"/>
    </location>
</feature>
<dbReference type="SUPFAM" id="SSF50685">
    <property type="entry name" value="Barwin-like endoglucanases"/>
    <property type="match status" value="1"/>
</dbReference>
<evidence type="ECO:0000256" key="3">
    <source>
        <dbReference type="SAM" id="SignalP"/>
    </source>
</evidence>
<keyword evidence="1 3" id="KW-0732">Signal</keyword>
<dbReference type="Gene3D" id="2.40.40.10">
    <property type="entry name" value="RlpA-like domain"/>
    <property type="match status" value="1"/>
</dbReference>
<feature type="domain" description="LysM" evidence="4">
    <location>
        <begin position="26"/>
        <end position="69"/>
    </location>
</feature>
<evidence type="ECO:0000313" key="5">
    <source>
        <dbReference type="EMBL" id="PWA12703.1"/>
    </source>
</evidence>
<dbReference type="InterPro" id="IPR036908">
    <property type="entry name" value="RlpA-like_sf"/>
</dbReference>
<feature type="compositionally biased region" description="Polar residues" evidence="2">
    <location>
        <begin position="147"/>
        <end position="166"/>
    </location>
</feature>
<feature type="signal peptide" evidence="3">
    <location>
        <begin position="1"/>
        <end position="24"/>
    </location>
</feature>
<dbReference type="GO" id="GO:0004553">
    <property type="term" value="F:hydrolase activity, hydrolyzing O-glycosyl compounds"/>
    <property type="evidence" value="ECO:0007669"/>
    <property type="project" value="InterPro"/>
</dbReference>
<dbReference type="AlphaFoldDB" id="A0A2U1K6X2"/>
<comment type="caution">
    <text evidence="5">The sequence shown here is derived from an EMBL/GenBank/DDBJ whole genome shotgun (WGS) entry which is preliminary data.</text>
</comment>
<name>A0A2U1K6X2_9BACI</name>
<organism evidence="5 6">
    <name type="scientific">Pueribacillus theae</name>
    <dbReference type="NCBI Taxonomy" id="2171751"/>
    <lineage>
        <taxon>Bacteria</taxon>
        <taxon>Bacillati</taxon>
        <taxon>Bacillota</taxon>
        <taxon>Bacilli</taxon>
        <taxon>Bacillales</taxon>
        <taxon>Bacillaceae</taxon>
        <taxon>Pueribacillus</taxon>
    </lineage>
</organism>
<dbReference type="InterPro" id="IPR010611">
    <property type="entry name" value="3D_dom"/>
</dbReference>
<dbReference type="Gene3D" id="3.10.350.10">
    <property type="entry name" value="LysM domain"/>
    <property type="match status" value="2"/>
</dbReference>
<dbReference type="InterPro" id="IPR018392">
    <property type="entry name" value="LysM"/>
</dbReference>
<dbReference type="Pfam" id="PF06725">
    <property type="entry name" value="3D"/>
    <property type="match status" value="1"/>
</dbReference>
<keyword evidence="6" id="KW-1185">Reference proteome</keyword>
<dbReference type="RefSeq" id="WP_116553694.1">
    <property type="nucleotide sequence ID" value="NZ_QCZG01000006.1"/>
</dbReference>
<sequence>MKKQLIAFTAFTAITIGAASQASAASVHTVKKGDTLWSISQANNVTVQNIQNWNNLSSTIIYPNQQLQIGGNAKEAEKTVTPAENGANTYTVKSGDTLFVIASNHGISVSELKSWNGLSSDLIHPGDKLSVKGTVKKEAAVQPKKASAQSEKATTQPKQAAGQSKPVSAPENASKELTVTATAYTANCPGCSGVTATGINLKANPNQKVIAVDPNVIPLGTKVWVEGYGEAIAGDTGGAIKGNKIDVFIPSKQAASNWGIKKVKIKVL</sequence>
<accession>A0A2U1K6X2</accession>
<dbReference type="CDD" id="cd22786">
    <property type="entry name" value="DPBB_YuiC-like"/>
    <property type="match status" value="1"/>
</dbReference>
<dbReference type="PANTHER" id="PTHR39160:SF6">
    <property type="entry name" value="CELL WALL-BINDING PROTEIN YOCH"/>
    <property type="match status" value="1"/>
</dbReference>
<dbReference type="Pfam" id="PF01476">
    <property type="entry name" value="LysM"/>
    <property type="match status" value="2"/>
</dbReference>
<feature type="chain" id="PRO_5015626660" evidence="3">
    <location>
        <begin position="25"/>
        <end position="268"/>
    </location>
</feature>
<dbReference type="GO" id="GO:0009254">
    <property type="term" value="P:peptidoglycan turnover"/>
    <property type="evidence" value="ECO:0007669"/>
    <property type="project" value="InterPro"/>
</dbReference>
<dbReference type="PROSITE" id="PS51782">
    <property type="entry name" value="LYSM"/>
    <property type="match status" value="2"/>
</dbReference>
<gene>
    <name evidence="5" type="ORF">DCC39_04515</name>
</gene>
<evidence type="ECO:0000259" key="4">
    <source>
        <dbReference type="PROSITE" id="PS51782"/>
    </source>
</evidence>